<keyword evidence="3" id="KW-1185">Reference proteome</keyword>
<sequence>MKNYLATPLALLVGSAALLARAEPAPGYFDSAALVAQVRIAEIHRERNEGLSQPGITAVQGYIYAAETRKVWKGSAGETVAFRITLSDCHRKLEAGGEYLIFATHDGLGRLEVKSCEAVVPEAQWTPVLASFTPRD</sequence>
<feature type="chain" id="PRO_5047285698" evidence="1">
    <location>
        <begin position="23"/>
        <end position="136"/>
    </location>
</feature>
<proteinExistence type="predicted"/>
<gene>
    <name evidence="2" type="ORF">MNKW57_24340</name>
</gene>
<keyword evidence="1" id="KW-0732">Signal</keyword>
<dbReference type="Gene3D" id="2.40.50.120">
    <property type="match status" value="1"/>
</dbReference>
<name>A0ABQ6M189_9GAMM</name>
<comment type="caution">
    <text evidence="2">The sequence shown here is derived from an EMBL/GenBank/DDBJ whole genome shotgun (WGS) entry which is preliminary data.</text>
</comment>
<dbReference type="RefSeq" id="WP_285764726.1">
    <property type="nucleotide sequence ID" value="NZ_BSYJ01000005.1"/>
</dbReference>
<reference evidence="2 3" key="1">
    <citation type="submission" date="2023-04" db="EMBL/GenBank/DDBJ databases">
        <title>Marinobulbifer ophiurae gen. nov., sp. Nov., isolate from tissue of brittle star Ophioplocus japonicus.</title>
        <authorList>
            <person name="Kawano K."/>
            <person name="Sawayama S."/>
            <person name="Nakagawa S."/>
        </authorList>
    </citation>
    <scope>NUCLEOTIDE SEQUENCE [LARGE SCALE GENOMIC DNA]</scope>
    <source>
        <strain evidence="2 3">NKW57</strain>
    </source>
</reference>
<dbReference type="EMBL" id="BSYJ01000005">
    <property type="protein sequence ID" value="GMG88113.1"/>
    <property type="molecule type" value="Genomic_DNA"/>
</dbReference>
<protein>
    <submittedName>
        <fullName evidence="2">Uncharacterized protein</fullName>
    </submittedName>
</protein>
<feature type="signal peptide" evidence="1">
    <location>
        <begin position="1"/>
        <end position="22"/>
    </location>
</feature>
<evidence type="ECO:0000256" key="1">
    <source>
        <dbReference type="SAM" id="SignalP"/>
    </source>
</evidence>
<organism evidence="2 3">
    <name type="scientific">Biformimicrobium ophioploci</name>
    <dbReference type="NCBI Taxonomy" id="3036711"/>
    <lineage>
        <taxon>Bacteria</taxon>
        <taxon>Pseudomonadati</taxon>
        <taxon>Pseudomonadota</taxon>
        <taxon>Gammaproteobacteria</taxon>
        <taxon>Cellvibrionales</taxon>
        <taxon>Microbulbiferaceae</taxon>
        <taxon>Biformimicrobium</taxon>
    </lineage>
</organism>
<dbReference type="SUPFAM" id="SSF50242">
    <property type="entry name" value="TIMP-like"/>
    <property type="match status" value="1"/>
</dbReference>
<evidence type="ECO:0000313" key="2">
    <source>
        <dbReference type="EMBL" id="GMG88113.1"/>
    </source>
</evidence>
<dbReference type="Proteomes" id="UP001224392">
    <property type="component" value="Unassembled WGS sequence"/>
</dbReference>
<accession>A0ABQ6M189</accession>
<dbReference type="InterPro" id="IPR008993">
    <property type="entry name" value="TIMP-like_OB-fold"/>
</dbReference>
<evidence type="ECO:0000313" key="3">
    <source>
        <dbReference type="Proteomes" id="UP001224392"/>
    </source>
</evidence>